<evidence type="ECO:0000313" key="1">
    <source>
        <dbReference type="EMBL" id="MFC7393621.1"/>
    </source>
</evidence>
<dbReference type="Proteomes" id="UP001596505">
    <property type="component" value="Unassembled WGS sequence"/>
</dbReference>
<dbReference type="InterPro" id="IPR032358">
    <property type="entry name" value="DUF4867"/>
</dbReference>
<gene>
    <name evidence="1" type="ORF">ACFQRG_11715</name>
</gene>
<protein>
    <submittedName>
        <fullName evidence="1">DUF4867 family protein</fullName>
    </submittedName>
</protein>
<accession>A0ABW2PZB2</accession>
<organism evidence="1 2">
    <name type="scientific">Scopulibacillus cellulosilyticus</name>
    <dbReference type="NCBI Taxonomy" id="2665665"/>
    <lineage>
        <taxon>Bacteria</taxon>
        <taxon>Bacillati</taxon>
        <taxon>Bacillota</taxon>
        <taxon>Bacilli</taxon>
        <taxon>Bacillales</taxon>
        <taxon>Sporolactobacillaceae</taxon>
        <taxon>Scopulibacillus</taxon>
    </lineage>
</organism>
<keyword evidence="2" id="KW-1185">Reference proteome</keyword>
<reference evidence="2" key="1">
    <citation type="journal article" date="2019" name="Int. J. Syst. Evol. Microbiol.">
        <title>The Global Catalogue of Microorganisms (GCM) 10K type strain sequencing project: providing services to taxonomists for standard genome sequencing and annotation.</title>
        <authorList>
            <consortium name="The Broad Institute Genomics Platform"/>
            <consortium name="The Broad Institute Genome Sequencing Center for Infectious Disease"/>
            <person name="Wu L."/>
            <person name="Ma J."/>
        </authorList>
    </citation>
    <scope>NUCLEOTIDE SEQUENCE [LARGE SCALE GENOMIC DNA]</scope>
    <source>
        <strain evidence="2">CGMCC 1.16305</strain>
    </source>
</reference>
<dbReference type="Pfam" id="PF16161">
    <property type="entry name" value="DUF4867"/>
    <property type="match status" value="1"/>
</dbReference>
<dbReference type="EMBL" id="JBHTCO010000014">
    <property type="protein sequence ID" value="MFC7393621.1"/>
    <property type="molecule type" value="Genomic_DNA"/>
</dbReference>
<proteinExistence type="predicted"/>
<comment type="caution">
    <text evidence="1">The sequence shown here is derived from an EMBL/GenBank/DDBJ whole genome shotgun (WGS) entry which is preliminary data.</text>
</comment>
<name>A0ABW2PZB2_9BACL</name>
<evidence type="ECO:0000313" key="2">
    <source>
        <dbReference type="Proteomes" id="UP001596505"/>
    </source>
</evidence>
<sequence>MFETIKEKNQQLKCFDVYDETFGIYGKIIKENFTVFDDKMEDSELPEHGNCYVPSYPKIDLPEFQSYFRSLYGGMDIQIGYSNGRNSNLNGLEYHKSSEVNIAITDMFLILGHIRDIENNEISVEQLKGFFIPKGTAIEIYQTTLHFAPCKVTDNGYKCVVVLPKGTNEKLVDSFPVNRFEDKLLFMKNKWLLAHPENARLIDQGAYPGIKGENLKILY</sequence>